<dbReference type="InterPro" id="IPR023214">
    <property type="entry name" value="HAD_sf"/>
</dbReference>
<dbReference type="EMBL" id="LJUO01000003">
    <property type="protein sequence ID" value="KPK73783.1"/>
    <property type="molecule type" value="Genomic_DNA"/>
</dbReference>
<dbReference type="InterPro" id="IPR023198">
    <property type="entry name" value="PGP-like_dom2"/>
</dbReference>
<dbReference type="PATRIC" id="fig|1703780.3.peg.2876"/>
<comment type="caution">
    <text evidence="1">The sequence shown here is derived from an EMBL/GenBank/DDBJ whole genome shotgun (WGS) entry which is preliminary data.</text>
</comment>
<evidence type="ECO:0000313" key="2">
    <source>
        <dbReference type="Proteomes" id="UP000051096"/>
    </source>
</evidence>
<sequence>MTRHYNFFIFDLDGTLTDPKVGITNSIRYALERLDIKEGDESRLVKFIGPPLLESFCRYYGLSDSRARQAIDYYREYFTNKGIFENQVYDGIRDLLSRLHKHKCQLVIATSKPTIYAKRILKHFRLHGYFDLVVGSNMDLTRSSKSEVITEVLKFMPDSKGKAILIGDRADDVIVAKAYMIDSVAVGYGYGSESELIAAKPTYTIRTVGELTRLLLGFAEI</sequence>
<reference evidence="1 2" key="1">
    <citation type="journal article" date="2015" name="Microbiome">
        <title>Genomic resolution of linkages in carbon, nitrogen, and sulfur cycling among widespread estuary sediment bacteria.</title>
        <authorList>
            <person name="Baker B.J."/>
            <person name="Lazar C.S."/>
            <person name="Teske A.P."/>
            <person name="Dick G.J."/>
        </authorList>
    </citation>
    <scope>NUCLEOTIDE SEQUENCE [LARGE SCALE GENOMIC DNA]</scope>
    <source>
        <strain evidence="1">SM23_60</strain>
    </source>
</reference>
<dbReference type="Gene3D" id="1.10.150.240">
    <property type="entry name" value="Putative phosphatase, domain 2"/>
    <property type="match status" value="1"/>
</dbReference>
<dbReference type="GO" id="GO:0005829">
    <property type="term" value="C:cytosol"/>
    <property type="evidence" value="ECO:0007669"/>
    <property type="project" value="TreeGrafter"/>
</dbReference>
<dbReference type="PANTHER" id="PTHR43434">
    <property type="entry name" value="PHOSPHOGLYCOLATE PHOSPHATASE"/>
    <property type="match status" value="1"/>
</dbReference>
<accession>A0A0S8GLD9</accession>
<dbReference type="AlphaFoldDB" id="A0A0S8GLD9"/>
<dbReference type="SFLD" id="SFLDG01129">
    <property type="entry name" value="C1.5:_HAD__Beta-PGM__Phosphata"/>
    <property type="match status" value="1"/>
</dbReference>
<proteinExistence type="predicted"/>
<gene>
    <name evidence="1" type="ORF">AMJ87_00745</name>
</gene>
<dbReference type="SUPFAM" id="SSF56784">
    <property type="entry name" value="HAD-like"/>
    <property type="match status" value="1"/>
</dbReference>
<dbReference type="Pfam" id="PF13419">
    <property type="entry name" value="HAD_2"/>
    <property type="match status" value="1"/>
</dbReference>
<dbReference type="Proteomes" id="UP000051096">
    <property type="component" value="Unassembled WGS sequence"/>
</dbReference>
<dbReference type="PANTHER" id="PTHR43434:SF20">
    <property type="entry name" value="5'-NUCLEOTIDASE"/>
    <property type="match status" value="1"/>
</dbReference>
<dbReference type="Gene3D" id="3.40.50.1000">
    <property type="entry name" value="HAD superfamily/HAD-like"/>
    <property type="match status" value="1"/>
</dbReference>
<dbReference type="SFLD" id="SFLDS00003">
    <property type="entry name" value="Haloacid_Dehalogenase"/>
    <property type="match status" value="1"/>
</dbReference>
<name>A0A0S8GLD9_UNCW3</name>
<dbReference type="InterPro" id="IPR041492">
    <property type="entry name" value="HAD_2"/>
</dbReference>
<protein>
    <submittedName>
        <fullName evidence="1">5'-nucleotidase</fullName>
    </submittedName>
</protein>
<organism evidence="1 2">
    <name type="scientific">candidate division WOR_3 bacterium SM23_60</name>
    <dbReference type="NCBI Taxonomy" id="1703780"/>
    <lineage>
        <taxon>Bacteria</taxon>
        <taxon>Bacteria division WOR-3</taxon>
    </lineage>
</organism>
<dbReference type="GO" id="GO:0004713">
    <property type="term" value="F:protein tyrosine kinase activity"/>
    <property type="evidence" value="ECO:0007669"/>
    <property type="project" value="TreeGrafter"/>
</dbReference>
<dbReference type="InterPro" id="IPR036412">
    <property type="entry name" value="HAD-like_sf"/>
</dbReference>
<evidence type="ECO:0000313" key="1">
    <source>
        <dbReference type="EMBL" id="KPK73783.1"/>
    </source>
</evidence>
<dbReference type="InterPro" id="IPR050155">
    <property type="entry name" value="HAD-like_hydrolase_sf"/>
</dbReference>